<dbReference type="AlphaFoldDB" id="A0A6C0H0Y1"/>
<name>A0A6C0H0Y1_9ZZZZ</name>
<keyword evidence="2" id="KW-0812">Transmembrane</keyword>
<feature type="transmembrane region" description="Helical" evidence="2">
    <location>
        <begin position="387"/>
        <end position="409"/>
    </location>
</feature>
<sequence>MNSNDDFIISIEDEPNIEKDDFNIYCIERKYTHKEINIDENKVVKFISSEKTEKLYVIGIPSLVPKLQIRGNILGKISKEKKEKFDYSKCITTAQFIDHSDNNYSIQPEYLQNLEKSIYKCIFTPKHIYFIKNNNKIEKYETEFFSDINHEKVENFYAMLTDNELRNLDSRFKFIQKIDKLPDNLNLRVFFESNELNELSKYYIEQKFFKNKVNDFDKLNTEYIELSKKLLSEIDSLNMVDEYYKQFKNNSSDIFMRQNSRSRSNSISNVDESKLSRTRPVTQEFIPRSNTVSPQKNKMSSNKSNDDIYEPISYKELNEKISATYNAEECIQSTTIDIIGVYLKGQKLLYVEAKVFCELNLYALMLPAIFITAICSILSLILKDYSFGSTLIASLAAVNSFILSLITYLKLDAKAEAHKITAYSFEKLQSLCEFSSGRLLFMDKTVTPSELVENIANQVKDIKDKNQFILPEFIRYNFPRLYSTNVFAEVKRIQINEILLINQLKILINDGMLIHNKLKNDKDNIIFTEELNKNYNDQNNTFDDIIKFRTKYIDIDQKFKDEINDYINKKRKCNFCSLFPCLKT</sequence>
<feature type="compositionally biased region" description="Polar residues" evidence="1">
    <location>
        <begin position="288"/>
        <end position="303"/>
    </location>
</feature>
<evidence type="ECO:0000313" key="3">
    <source>
        <dbReference type="EMBL" id="QHT73906.1"/>
    </source>
</evidence>
<organism evidence="3">
    <name type="scientific">viral metagenome</name>
    <dbReference type="NCBI Taxonomy" id="1070528"/>
    <lineage>
        <taxon>unclassified sequences</taxon>
        <taxon>metagenomes</taxon>
        <taxon>organismal metagenomes</taxon>
    </lineage>
</organism>
<evidence type="ECO:0000256" key="2">
    <source>
        <dbReference type="SAM" id="Phobius"/>
    </source>
</evidence>
<evidence type="ECO:0000256" key="1">
    <source>
        <dbReference type="SAM" id="MobiDB-lite"/>
    </source>
</evidence>
<reference evidence="3" key="1">
    <citation type="journal article" date="2020" name="Nature">
        <title>Giant virus diversity and host interactions through global metagenomics.</title>
        <authorList>
            <person name="Schulz F."/>
            <person name="Roux S."/>
            <person name="Paez-Espino D."/>
            <person name="Jungbluth S."/>
            <person name="Walsh D.A."/>
            <person name="Denef V.J."/>
            <person name="McMahon K.D."/>
            <person name="Konstantinidis K.T."/>
            <person name="Eloe-Fadrosh E.A."/>
            <person name="Kyrpides N.C."/>
            <person name="Woyke T."/>
        </authorList>
    </citation>
    <scope>NUCLEOTIDE SEQUENCE</scope>
    <source>
        <strain evidence="3">GVMAG-M-3300023179-4</strain>
    </source>
</reference>
<protein>
    <submittedName>
        <fullName evidence="3">Uncharacterized protein</fullName>
    </submittedName>
</protein>
<dbReference type="EMBL" id="MN739834">
    <property type="protein sequence ID" value="QHT73906.1"/>
    <property type="molecule type" value="Genomic_DNA"/>
</dbReference>
<proteinExistence type="predicted"/>
<keyword evidence="2" id="KW-0472">Membrane</keyword>
<feature type="region of interest" description="Disordered" evidence="1">
    <location>
        <begin position="286"/>
        <end position="306"/>
    </location>
</feature>
<feature type="transmembrane region" description="Helical" evidence="2">
    <location>
        <begin position="359"/>
        <end position="381"/>
    </location>
</feature>
<accession>A0A6C0H0Y1</accession>
<keyword evidence="2" id="KW-1133">Transmembrane helix</keyword>